<dbReference type="Gene3D" id="3.30.160.20">
    <property type="match status" value="3"/>
</dbReference>
<evidence type="ECO:0000313" key="3">
    <source>
        <dbReference type="EMBL" id="KAE9536612.1"/>
    </source>
</evidence>
<keyword evidence="4" id="KW-1185">Reference proteome</keyword>
<dbReference type="PANTHER" id="PTHR23077:SF194">
    <property type="entry name" value="ATPASE FAMILY GENE 2 PROTEIN HOMOLOG B"/>
    <property type="match status" value="1"/>
</dbReference>
<dbReference type="GO" id="GO:0034098">
    <property type="term" value="C:VCP-NPL4-UFD1 AAA ATPase complex"/>
    <property type="evidence" value="ECO:0007669"/>
    <property type="project" value="TreeGrafter"/>
</dbReference>
<dbReference type="GO" id="GO:0016887">
    <property type="term" value="F:ATP hydrolysis activity"/>
    <property type="evidence" value="ECO:0007669"/>
    <property type="project" value="InterPro"/>
</dbReference>
<dbReference type="OrthoDB" id="10056847at2759"/>
<dbReference type="SMART" id="SM00358">
    <property type="entry name" value="DSRM"/>
    <property type="match status" value="2"/>
</dbReference>
<dbReference type="SUPFAM" id="SSF52540">
    <property type="entry name" value="P-loop containing nucleoside triphosphate hydrolases"/>
    <property type="match status" value="2"/>
</dbReference>
<dbReference type="Proteomes" id="UP000475862">
    <property type="component" value="Unassembled WGS sequence"/>
</dbReference>
<dbReference type="Pfam" id="PF17862">
    <property type="entry name" value="AAA_lid_3"/>
    <property type="match status" value="1"/>
</dbReference>
<accession>A0A6G0TPZ1</accession>
<dbReference type="FunFam" id="3.40.50.300:FF:001921">
    <property type="entry name" value="AAA ATPase domain-containing protein"/>
    <property type="match status" value="1"/>
</dbReference>
<organism evidence="3 4">
    <name type="scientific">Aphis glycines</name>
    <name type="common">Soybean aphid</name>
    <dbReference type="NCBI Taxonomy" id="307491"/>
    <lineage>
        <taxon>Eukaryota</taxon>
        <taxon>Metazoa</taxon>
        <taxon>Ecdysozoa</taxon>
        <taxon>Arthropoda</taxon>
        <taxon>Hexapoda</taxon>
        <taxon>Insecta</taxon>
        <taxon>Pterygota</taxon>
        <taxon>Neoptera</taxon>
        <taxon>Paraneoptera</taxon>
        <taxon>Hemiptera</taxon>
        <taxon>Sternorrhyncha</taxon>
        <taxon>Aphidomorpha</taxon>
        <taxon>Aphidoidea</taxon>
        <taxon>Aphididae</taxon>
        <taxon>Aphidini</taxon>
        <taxon>Aphis</taxon>
        <taxon>Aphis</taxon>
    </lineage>
</organism>
<dbReference type="Pfam" id="PF00035">
    <property type="entry name" value="dsrm"/>
    <property type="match status" value="2"/>
</dbReference>
<dbReference type="GO" id="GO:0010468">
    <property type="term" value="P:regulation of gene expression"/>
    <property type="evidence" value="ECO:0007669"/>
    <property type="project" value="UniProtKB-ARBA"/>
</dbReference>
<dbReference type="InterPro" id="IPR003593">
    <property type="entry name" value="AAA+_ATPase"/>
</dbReference>
<dbReference type="Gene3D" id="3.40.50.300">
    <property type="entry name" value="P-loop containing nucleotide triphosphate hydrolases"/>
    <property type="match status" value="2"/>
</dbReference>
<name>A0A6G0TPZ1_APHGL</name>
<dbReference type="SMART" id="SM00382">
    <property type="entry name" value="AAA"/>
    <property type="match status" value="1"/>
</dbReference>
<dbReference type="InterPro" id="IPR027417">
    <property type="entry name" value="P-loop_NTPase"/>
</dbReference>
<keyword evidence="1" id="KW-0694">RNA-binding</keyword>
<dbReference type="Gene3D" id="1.10.8.60">
    <property type="match status" value="1"/>
</dbReference>
<dbReference type="GO" id="GO:0097352">
    <property type="term" value="P:autophagosome maturation"/>
    <property type="evidence" value="ECO:0007669"/>
    <property type="project" value="TreeGrafter"/>
</dbReference>
<dbReference type="InterPro" id="IPR014720">
    <property type="entry name" value="dsRBD_dom"/>
</dbReference>
<dbReference type="EMBL" id="VYZN01000022">
    <property type="protein sequence ID" value="KAE9536612.1"/>
    <property type="molecule type" value="Genomic_DNA"/>
</dbReference>
<feature type="domain" description="DRBM" evidence="2">
    <location>
        <begin position="431"/>
        <end position="499"/>
    </location>
</feature>
<dbReference type="InterPro" id="IPR041569">
    <property type="entry name" value="AAA_lid_3"/>
</dbReference>
<dbReference type="PANTHER" id="PTHR23077">
    <property type="entry name" value="AAA-FAMILY ATPASE"/>
    <property type="match status" value="1"/>
</dbReference>
<dbReference type="GO" id="GO:0003723">
    <property type="term" value="F:RNA binding"/>
    <property type="evidence" value="ECO:0007669"/>
    <property type="project" value="UniProtKB-UniRule"/>
</dbReference>
<dbReference type="SUPFAM" id="SSF54768">
    <property type="entry name" value="dsRNA-binding domain-like"/>
    <property type="match status" value="2"/>
</dbReference>
<dbReference type="InterPro" id="IPR050168">
    <property type="entry name" value="AAA_ATPase_domain"/>
</dbReference>
<dbReference type="PROSITE" id="PS00674">
    <property type="entry name" value="AAA"/>
    <property type="match status" value="1"/>
</dbReference>
<dbReference type="AlphaFoldDB" id="A0A6G0TPZ1"/>
<protein>
    <recommendedName>
        <fullName evidence="2">DRBM domain-containing protein</fullName>
    </recommendedName>
</protein>
<dbReference type="GO" id="GO:0005524">
    <property type="term" value="F:ATP binding"/>
    <property type="evidence" value="ECO:0007669"/>
    <property type="project" value="InterPro"/>
</dbReference>
<dbReference type="InterPro" id="IPR003959">
    <property type="entry name" value="ATPase_AAA_core"/>
</dbReference>
<reference evidence="3 4" key="1">
    <citation type="submission" date="2019-08" db="EMBL/GenBank/DDBJ databases">
        <title>The genome of the soybean aphid Biotype 1, its phylome, world population structure and adaptation to the North American continent.</title>
        <authorList>
            <person name="Giordano R."/>
            <person name="Donthu R.K."/>
            <person name="Hernandez A.G."/>
            <person name="Wright C.L."/>
            <person name="Zimin A.V."/>
        </authorList>
    </citation>
    <scope>NUCLEOTIDE SEQUENCE [LARGE SCALE GENOMIC DNA]</scope>
    <source>
        <tissue evidence="3">Whole aphids</tissue>
    </source>
</reference>
<gene>
    <name evidence="3" type="ORF">AGLY_007014</name>
</gene>
<feature type="domain" description="DRBM" evidence="2">
    <location>
        <begin position="536"/>
        <end position="604"/>
    </location>
</feature>
<proteinExistence type="predicted"/>
<dbReference type="Pfam" id="PF00004">
    <property type="entry name" value="AAA"/>
    <property type="match status" value="1"/>
</dbReference>
<evidence type="ECO:0000259" key="2">
    <source>
        <dbReference type="PROSITE" id="PS50137"/>
    </source>
</evidence>
<evidence type="ECO:0000313" key="4">
    <source>
        <dbReference type="Proteomes" id="UP000475862"/>
    </source>
</evidence>
<dbReference type="GO" id="GO:0051228">
    <property type="term" value="P:mitotic spindle disassembly"/>
    <property type="evidence" value="ECO:0007669"/>
    <property type="project" value="TreeGrafter"/>
</dbReference>
<comment type="caution">
    <text evidence="3">The sequence shown here is derived from an EMBL/GenBank/DDBJ whole genome shotgun (WGS) entry which is preliminary data.</text>
</comment>
<dbReference type="PROSITE" id="PS50137">
    <property type="entry name" value="DS_RBD"/>
    <property type="match status" value="2"/>
</dbReference>
<dbReference type="GO" id="GO:0031593">
    <property type="term" value="F:polyubiquitin modification-dependent protein binding"/>
    <property type="evidence" value="ECO:0007669"/>
    <property type="project" value="TreeGrafter"/>
</dbReference>
<sequence length="757" mass="83734">MLNGKSSNAKRICAQIQDCLTSVKNCCRLIVIATTSMPHLIDASFKQGSRFSYEIYIGVPSEKERIKLIQGFCGILNINVKSNIVSYLAKLTPGYTAADLELIFKEIHNESNLISELEMGILSGTILLIAKYPASSLRSGIGQVITKSESCSATTLGGLTNVKLMLDICIKWPLVHPKAFKYFAVPPPKGVLLYGPPGCGKTSLVRSIASSANLNVLTAMAAELYSPYLGVTEANISQLFQRARANVPAVLFIDEIDSLVSCRSEEKKGSSGFDDRVLSTFLIEMDGITNDTEHGQGVVVVAATNRPDNIDTALLRPGRFDRQIYVPPPQTIEERFNILHTIVNNPEQSMPLSDSSILNEVALMTDRFSAADLTSVVKEAGLSCLTKDGLKTFTTVKKEHFEDALANVKPSLSEEQILWQEICITTFLLDKKITLLQDILNKQGVRTVQYELLQIEGAVSAPSFQYRVTDGRFVAYGQGKSKKEAKQHAAKALLRIILKEFPELCSDPLFVSQIDFTSDLNDTFETMNFGDNDERNPIGMLQELCTSLHLPPPVYITECEDGLPHQRLFTVSCNVSDYKETGIGKSKKIAKRLAANNLYLMLKSIQADLSLNSKAAENVDDFVRQQSSNLSGLKNSKSTSQFYRLPEIHRHLPLTDGPCYNDLKQMDDEQMYSCNAKLVLDSFTAEQGLKAEFIDFEELSSTGKYQTSLQVSTPITVAFHGESTISYEEAQQDAAYRSLVFFKCILKNRALNGVQVT</sequence>
<dbReference type="GO" id="GO:0030970">
    <property type="term" value="P:retrograde protein transport, ER to cytosol"/>
    <property type="evidence" value="ECO:0007669"/>
    <property type="project" value="TreeGrafter"/>
</dbReference>
<dbReference type="GO" id="GO:0005634">
    <property type="term" value="C:nucleus"/>
    <property type="evidence" value="ECO:0007669"/>
    <property type="project" value="TreeGrafter"/>
</dbReference>
<dbReference type="GO" id="GO:0005829">
    <property type="term" value="C:cytosol"/>
    <property type="evidence" value="ECO:0007669"/>
    <property type="project" value="TreeGrafter"/>
</dbReference>
<evidence type="ECO:0000256" key="1">
    <source>
        <dbReference type="PROSITE-ProRule" id="PRU00266"/>
    </source>
</evidence>
<dbReference type="InterPro" id="IPR003960">
    <property type="entry name" value="ATPase_AAA_CS"/>
</dbReference>